<dbReference type="Pfam" id="PF13432">
    <property type="entry name" value="TPR_16"/>
    <property type="match status" value="1"/>
</dbReference>
<keyword evidence="1" id="KW-1133">Transmembrane helix</keyword>
<keyword evidence="1" id="KW-0472">Membrane</keyword>
<dbReference type="SUPFAM" id="SSF48452">
    <property type="entry name" value="TPR-like"/>
    <property type="match status" value="1"/>
</dbReference>
<organism evidence="2 3">
    <name type="scientific">Piscinibacter gummiphilus</name>
    <dbReference type="NCBI Taxonomy" id="946333"/>
    <lineage>
        <taxon>Bacteria</taxon>
        <taxon>Pseudomonadati</taxon>
        <taxon>Pseudomonadota</taxon>
        <taxon>Betaproteobacteria</taxon>
        <taxon>Burkholderiales</taxon>
        <taxon>Sphaerotilaceae</taxon>
        <taxon>Piscinibacter</taxon>
    </lineage>
</organism>
<evidence type="ECO:0000256" key="1">
    <source>
        <dbReference type="SAM" id="Phobius"/>
    </source>
</evidence>
<feature type="transmembrane region" description="Helical" evidence="1">
    <location>
        <begin position="29"/>
        <end position="49"/>
    </location>
</feature>
<evidence type="ECO:0000313" key="2">
    <source>
        <dbReference type="EMBL" id="WOB09635.1"/>
    </source>
</evidence>
<dbReference type="RefSeq" id="WP_316702577.1">
    <property type="nucleotide sequence ID" value="NZ_CP136336.1"/>
</dbReference>
<dbReference type="Gene3D" id="1.25.40.10">
    <property type="entry name" value="Tetratricopeptide repeat domain"/>
    <property type="match status" value="1"/>
</dbReference>
<name>A0ABZ0CXH9_9BURK</name>
<protein>
    <submittedName>
        <fullName evidence="2">Tetratricopeptide repeat protein</fullName>
    </submittedName>
</protein>
<keyword evidence="3" id="KW-1185">Reference proteome</keyword>
<gene>
    <name evidence="2" type="ORF">RXV79_06120</name>
</gene>
<keyword evidence="1" id="KW-0812">Transmembrane</keyword>
<sequence length="251" mass="27516">MPILALVHLAIAAFFAVHAVRNGRPNYWLMVLFAFPALGSLVYFFAEYLPDIRHTRTGRNAARVMQGLVDPQRELRLAAAEFDRTPTAYNRAQLARALLAKGQVEDAIAHYREAASGAYAKDVSFLKGLAIAELEAGRHTDAVATLERLFAASPEHKTGDLALMYAEALHGAGRSEAAQAFEVVIATDGTLEARFKYGLFQKQRGNLSAAKLAFEHVLADAKRGHAHSRDMNREWIAAAKQALTEMESAAR</sequence>
<dbReference type="InterPro" id="IPR011990">
    <property type="entry name" value="TPR-like_helical_dom_sf"/>
</dbReference>
<proteinExistence type="predicted"/>
<dbReference type="InterPro" id="IPR014562">
    <property type="entry name" value="UCP030959_TPR_rpt-cont"/>
</dbReference>
<reference evidence="2 3" key="1">
    <citation type="submission" date="2023-10" db="EMBL/GenBank/DDBJ databases">
        <title>Bacteria for the degradation of biodegradable plastic PBAT(Polybutylene adipate terephthalate).</title>
        <authorList>
            <person name="Weon H.-Y."/>
            <person name="Yeon J."/>
        </authorList>
    </citation>
    <scope>NUCLEOTIDE SEQUENCE [LARGE SCALE GENOMIC DNA]</scope>
    <source>
        <strain evidence="2 3">SBD 7-3</strain>
    </source>
</reference>
<dbReference type="Proteomes" id="UP001303946">
    <property type="component" value="Chromosome"/>
</dbReference>
<dbReference type="PIRSF" id="PIRSF030959">
    <property type="entry name" value="UCP030959"/>
    <property type="match status" value="1"/>
</dbReference>
<evidence type="ECO:0000313" key="3">
    <source>
        <dbReference type="Proteomes" id="UP001303946"/>
    </source>
</evidence>
<dbReference type="EMBL" id="CP136336">
    <property type="protein sequence ID" value="WOB09635.1"/>
    <property type="molecule type" value="Genomic_DNA"/>
</dbReference>
<accession>A0ABZ0CXH9</accession>